<dbReference type="Pfam" id="PF01042">
    <property type="entry name" value="Ribonuc_L-PSP"/>
    <property type="match status" value="1"/>
</dbReference>
<dbReference type="Gene3D" id="3.30.1330.40">
    <property type="entry name" value="RutC-like"/>
    <property type="match status" value="1"/>
</dbReference>
<dbReference type="EMBL" id="JACGXN010000005">
    <property type="protein sequence ID" value="MBA8879877.1"/>
    <property type="molecule type" value="Genomic_DNA"/>
</dbReference>
<comment type="caution">
    <text evidence="1">The sequence shown here is derived from an EMBL/GenBank/DDBJ whole genome shotgun (WGS) entry which is preliminary data.</text>
</comment>
<dbReference type="PANTHER" id="PTHR43857:SF1">
    <property type="entry name" value="YJGH FAMILY PROTEIN"/>
    <property type="match status" value="1"/>
</dbReference>
<dbReference type="InterPro" id="IPR006175">
    <property type="entry name" value="YjgF/YER057c/UK114"/>
</dbReference>
<reference evidence="1 2" key="1">
    <citation type="submission" date="2020-07" db="EMBL/GenBank/DDBJ databases">
        <title>Genomic Encyclopedia of Type Strains, Phase IV (KMG-V): Genome sequencing to study the core and pangenomes of soil and plant-associated prokaryotes.</title>
        <authorList>
            <person name="Whitman W."/>
        </authorList>
    </citation>
    <scope>NUCLEOTIDE SEQUENCE [LARGE SCALE GENOMIC DNA]</scope>
    <source>
        <strain evidence="1 2">AN3</strain>
    </source>
</reference>
<evidence type="ECO:0000313" key="2">
    <source>
        <dbReference type="Proteomes" id="UP000549052"/>
    </source>
</evidence>
<protein>
    <submittedName>
        <fullName evidence="1">Enamine deaminase RidA (YjgF/YER057c/UK114 family)</fullName>
    </submittedName>
</protein>
<gene>
    <name evidence="1" type="ORF">FHW16_003596</name>
</gene>
<sequence length="132" mass="14673">MAEIIHPQGWPAAKGYSNGMAAEGKVIFVGGQIGWTKDQMFETDDFVEQAEQAMRNIADVLASAGAETTDLVRLTWFITDKKTYVAEQKRLGEAYRRVFGRHYPAMTLVQVVALLEDRALIEIEATAVIPAR</sequence>
<evidence type="ECO:0000313" key="1">
    <source>
        <dbReference type="EMBL" id="MBA8879877.1"/>
    </source>
</evidence>
<dbReference type="PANTHER" id="PTHR43857">
    <property type="entry name" value="BLR7761 PROTEIN"/>
    <property type="match status" value="1"/>
</dbReference>
<organism evidence="1 2">
    <name type="scientific">Phyllobacterium myrsinacearum</name>
    <dbReference type="NCBI Taxonomy" id="28101"/>
    <lineage>
        <taxon>Bacteria</taxon>
        <taxon>Pseudomonadati</taxon>
        <taxon>Pseudomonadota</taxon>
        <taxon>Alphaproteobacteria</taxon>
        <taxon>Hyphomicrobiales</taxon>
        <taxon>Phyllobacteriaceae</taxon>
        <taxon>Phyllobacterium</taxon>
    </lineage>
</organism>
<dbReference type="Proteomes" id="UP000549052">
    <property type="component" value="Unassembled WGS sequence"/>
</dbReference>
<dbReference type="CDD" id="cd00448">
    <property type="entry name" value="YjgF_YER057c_UK114_family"/>
    <property type="match status" value="1"/>
</dbReference>
<name>A0A839ETX4_9HYPH</name>
<proteinExistence type="predicted"/>
<dbReference type="SUPFAM" id="SSF55298">
    <property type="entry name" value="YjgF-like"/>
    <property type="match status" value="1"/>
</dbReference>
<dbReference type="RefSeq" id="WP_182550508.1">
    <property type="nucleotide sequence ID" value="NZ_JACGXN010000005.1"/>
</dbReference>
<dbReference type="InterPro" id="IPR035959">
    <property type="entry name" value="RutC-like_sf"/>
</dbReference>
<dbReference type="AlphaFoldDB" id="A0A839ETX4"/>
<keyword evidence="2" id="KW-1185">Reference proteome</keyword>
<accession>A0A839ETX4</accession>